<dbReference type="Gene3D" id="2.170.150.20">
    <property type="entry name" value="Peptide methionine sulfoxide reductase"/>
    <property type="match status" value="1"/>
</dbReference>
<evidence type="ECO:0000256" key="3">
    <source>
        <dbReference type="ARBA" id="ARBA00023002"/>
    </source>
</evidence>
<feature type="domain" description="MsrB" evidence="5">
    <location>
        <begin position="53"/>
        <end position="151"/>
    </location>
</feature>
<evidence type="ECO:0000313" key="7">
    <source>
        <dbReference type="Proteomes" id="UP000261540"/>
    </source>
</evidence>
<protein>
    <recommendedName>
        <fullName evidence="2">L-methionine (R)-S-oxide reductase</fullName>
        <ecNumber evidence="2">1.8.4.14</ecNumber>
    </recommendedName>
</protein>
<dbReference type="PANTHER" id="PTHR10173">
    <property type="entry name" value="METHIONINE SULFOXIDE REDUCTASE"/>
    <property type="match status" value="1"/>
</dbReference>
<dbReference type="GO" id="GO:0005737">
    <property type="term" value="C:cytoplasm"/>
    <property type="evidence" value="ECO:0007669"/>
    <property type="project" value="TreeGrafter"/>
</dbReference>
<evidence type="ECO:0000313" key="6">
    <source>
        <dbReference type="Ensembl" id="ENSPKIP00000029917.1"/>
    </source>
</evidence>
<keyword evidence="7" id="KW-1185">Reference proteome</keyword>
<comment type="catalytic activity">
    <reaction evidence="4">
        <text>[thioredoxin]-disulfide + L-methionine + H2O = L-methionine (R)-S-oxide + [thioredoxin]-dithiol</text>
        <dbReference type="Rhea" id="RHEA:21260"/>
        <dbReference type="Rhea" id="RHEA-COMP:10698"/>
        <dbReference type="Rhea" id="RHEA-COMP:10700"/>
        <dbReference type="ChEBI" id="CHEBI:15377"/>
        <dbReference type="ChEBI" id="CHEBI:29950"/>
        <dbReference type="ChEBI" id="CHEBI:50058"/>
        <dbReference type="ChEBI" id="CHEBI:57844"/>
        <dbReference type="ChEBI" id="CHEBI:58773"/>
        <dbReference type="EC" id="1.8.4.14"/>
    </reaction>
</comment>
<evidence type="ECO:0000256" key="2">
    <source>
        <dbReference type="ARBA" id="ARBA00012498"/>
    </source>
</evidence>
<dbReference type="PANTHER" id="PTHR10173:SF37">
    <property type="entry name" value="METHIONINE-R-SULFOXIDE REDUCTASE B2, MITOCHONDRIAL"/>
    <property type="match status" value="1"/>
</dbReference>
<dbReference type="GO" id="GO:0030091">
    <property type="term" value="P:protein repair"/>
    <property type="evidence" value="ECO:0007669"/>
    <property type="project" value="InterPro"/>
</dbReference>
<dbReference type="Pfam" id="PF01641">
    <property type="entry name" value="SelR"/>
    <property type="match status" value="1"/>
</dbReference>
<proteinExistence type="inferred from homology"/>
<dbReference type="STRING" id="1676925.ENSPKIP00000029917"/>
<keyword evidence="3" id="KW-0560">Oxidoreductase</keyword>
<dbReference type="GO" id="GO:0006979">
    <property type="term" value="P:response to oxidative stress"/>
    <property type="evidence" value="ECO:0007669"/>
    <property type="project" value="InterPro"/>
</dbReference>
<dbReference type="GO" id="GO:0033745">
    <property type="term" value="F:L-methionine-(R)-S-oxide reductase activity"/>
    <property type="evidence" value="ECO:0007669"/>
    <property type="project" value="UniProtKB-EC"/>
</dbReference>
<evidence type="ECO:0000259" key="5">
    <source>
        <dbReference type="PROSITE" id="PS51790"/>
    </source>
</evidence>
<dbReference type="InterPro" id="IPR011057">
    <property type="entry name" value="Mss4-like_sf"/>
</dbReference>
<dbReference type="GeneTree" id="ENSGT00940000155240"/>
<reference evidence="6" key="2">
    <citation type="submission" date="2025-09" db="UniProtKB">
        <authorList>
            <consortium name="Ensembl"/>
        </authorList>
    </citation>
    <scope>IDENTIFICATION</scope>
</reference>
<sequence length="186" mass="21174">MSSVASRLYFLAANEGAVKAARVFSRRTIAPSRTVFTYAGLRSLTRYDESGKSMDWQKKLTPEQYVVTRERSTEIPFSGIYLNHSEEGMYHCVCCDTPLFNSESKFDSGTGWPSFYEAHGTWERDESHANILRRPDCSLGSMGTEVICKQGKPPSKLRYFNLERAQSQRKGDVVRNIEECFDELGK</sequence>
<accession>A0A3B3SGQ7</accession>
<dbReference type="GO" id="GO:0033743">
    <property type="term" value="F:peptide-methionine (R)-S-oxide reductase activity"/>
    <property type="evidence" value="ECO:0007669"/>
    <property type="project" value="InterPro"/>
</dbReference>
<dbReference type="InterPro" id="IPR002579">
    <property type="entry name" value="Met_Sox_Rdtase_MsrB_dom"/>
</dbReference>
<evidence type="ECO:0000256" key="1">
    <source>
        <dbReference type="ARBA" id="ARBA00007174"/>
    </source>
</evidence>
<dbReference type="InterPro" id="IPR028427">
    <property type="entry name" value="Met_Sox_Rdtase_MsrB"/>
</dbReference>
<evidence type="ECO:0000256" key="4">
    <source>
        <dbReference type="ARBA" id="ARBA00049261"/>
    </source>
</evidence>
<dbReference type="PROSITE" id="PS51790">
    <property type="entry name" value="MSRB"/>
    <property type="match status" value="1"/>
</dbReference>
<name>A0A3B3SGQ7_9TELE</name>
<reference evidence="6" key="1">
    <citation type="submission" date="2025-08" db="UniProtKB">
        <authorList>
            <consortium name="Ensembl"/>
        </authorList>
    </citation>
    <scope>IDENTIFICATION</scope>
</reference>
<dbReference type="SUPFAM" id="SSF51316">
    <property type="entry name" value="Mss4-like"/>
    <property type="match status" value="1"/>
</dbReference>
<dbReference type="Proteomes" id="UP000261540">
    <property type="component" value="Unplaced"/>
</dbReference>
<dbReference type="Ensembl" id="ENSPKIT00000010718.1">
    <property type="protein sequence ID" value="ENSPKIP00000029917.1"/>
    <property type="gene ID" value="ENSPKIG00000010972.1"/>
</dbReference>
<dbReference type="AlphaFoldDB" id="A0A3B3SGQ7"/>
<organism evidence="6 7">
    <name type="scientific">Paramormyrops kingsleyae</name>
    <dbReference type="NCBI Taxonomy" id="1676925"/>
    <lineage>
        <taxon>Eukaryota</taxon>
        <taxon>Metazoa</taxon>
        <taxon>Chordata</taxon>
        <taxon>Craniata</taxon>
        <taxon>Vertebrata</taxon>
        <taxon>Euteleostomi</taxon>
        <taxon>Actinopterygii</taxon>
        <taxon>Neopterygii</taxon>
        <taxon>Teleostei</taxon>
        <taxon>Osteoglossocephala</taxon>
        <taxon>Osteoglossomorpha</taxon>
        <taxon>Osteoglossiformes</taxon>
        <taxon>Mormyridae</taxon>
        <taxon>Paramormyrops</taxon>
    </lineage>
</organism>
<comment type="similarity">
    <text evidence="1">Belongs to the MsrB Met sulfoxide reductase family.</text>
</comment>
<dbReference type="EC" id="1.8.4.14" evidence="2"/>